<organism evidence="4 5">
    <name type="scientific">Micromonospora zhanjiangensis</name>
    <dbReference type="NCBI Taxonomy" id="1522057"/>
    <lineage>
        <taxon>Bacteria</taxon>
        <taxon>Bacillati</taxon>
        <taxon>Actinomycetota</taxon>
        <taxon>Actinomycetes</taxon>
        <taxon>Micromonosporales</taxon>
        <taxon>Micromonosporaceae</taxon>
        <taxon>Micromonospora</taxon>
    </lineage>
</organism>
<feature type="domain" description="Thioesterase TesA-like" evidence="3">
    <location>
        <begin position="23"/>
        <end position="240"/>
    </location>
</feature>
<dbReference type="InterPro" id="IPR029058">
    <property type="entry name" value="AB_hydrolase_fold"/>
</dbReference>
<dbReference type="InterPro" id="IPR012223">
    <property type="entry name" value="TEII"/>
</dbReference>
<dbReference type="InterPro" id="IPR020802">
    <property type="entry name" value="TesA-like"/>
</dbReference>
<evidence type="ECO:0000313" key="5">
    <source>
        <dbReference type="Proteomes" id="UP001595868"/>
    </source>
</evidence>
<evidence type="ECO:0000313" key="4">
    <source>
        <dbReference type="EMBL" id="MFC4108840.1"/>
    </source>
</evidence>
<keyword evidence="5" id="KW-1185">Reference proteome</keyword>
<reference evidence="5" key="1">
    <citation type="journal article" date="2019" name="Int. J. Syst. Evol. Microbiol.">
        <title>The Global Catalogue of Microorganisms (GCM) 10K type strain sequencing project: providing services to taxonomists for standard genome sequencing and annotation.</title>
        <authorList>
            <consortium name="The Broad Institute Genomics Platform"/>
            <consortium name="The Broad Institute Genome Sequencing Center for Infectious Disease"/>
            <person name="Wu L."/>
            <person name="Ma J."/>
        </authorList>
    </citation>
    <scope>NUCLEOTIDE SEQUENCE [LARGE SCALE GENOMIC DNA]</scope>
    <source>
        <strain evidence="5">2902at01</strain>
    </source>
</reference>
<dbReference type="Gene3D" id="3.40.50.1820">
    <property type="entry name" value="alpha/beta hydrolase"/>
    <property type="match status" value="1"/>
</dbReference>
<gene>
    <name evidence="4" type="ORF">ACFOX0_23275</name>
</gene>
<evidence type="ECO:0000256" key="1">
    <source>
        <dbReference type="ARBA" id="ARBA00007169"/>
    </source>
</evidence>
<dbReference type="PANTHER" id="PTHR11487:SF0">
    <property type="entry name" value="S-ACYL FATTY ACID SYNTHASE THIOESTERASE, MEDIUM CHAIN"/>
    <property type="match status" value="1"/>
</dbReference>
<sequence length="251" mass="27300">MKTVASPWIRNFQPAPDAPAQLVCLPHAGGSAAFYLPMARALTPGVDVLAIQYPGRQDRRREGFVPSVQQMAELIAREIRPLLDQPTALFGHSMGAAIGFELAALLEADGADLLGLFVSGRRAPSAMRDEAVHRLADRELIEELKRLGGTDPTTFDDDELVQMFLPVVRADYRAIETYRHRGGPALRCPIVVLTGDADPHVTRAEAEAWAKHTTGGFELVSFRGGHFYLLDHAGQVIGVLSERLSGALATR</sequence>
<dbReference type="InterPro" id="IPR001031">
    <property type="entry name" value="Thioesterase"/>
</dbReference>
<keyword evidence="2" id="KW-0378">Hydrolase</keyword>
<dbReference type="RefSeq" id="WP_377549592.1">
    <property type="nucleotide sequence ID" value="NZ_JBHSBN010000018.1"/>
</dbReference>
<dbReference type="Pfam" id="PF00975">
    <property type="entry name" value="Thioesterase"/>
    <property type="match status" value="1"/>
</dbReference>
<dbReference type="Proteomes" id="UP001595868">
    <property type="component" value="Unassembled WGS sequence"/>
</dbReference>
<proteinExistence type="inferred from homology"/>
<dbReference type="SUPFAM" id="SSF53474">
    <property type="entry name" value="alpha/beta-Hydrolases"/>
    <property type="match status" value="1"/>
</dbReference>
<name>A0ABV8KRR0_9ACTN</name>
<comment type="similarity">
    <text evidence="1">Belongs to the thioesterase family.</text>
</comment>
<protein>
    <submittedName>
        <fullName evidence="4">Thioesterase II family protein</fullName>
    </submittedName>
</protein>
<dbReference type="PANTHER" id="PTHR11487">
    <property type="entry name" value="THIOESTERASE"/>
    <property type="match status" value="1"/>
</dbReference>
<comment type="caution">
    <text evidence="4">The sequence shown here is derived from an EMBL/GenBank/DDBJ whole genome shotgun (WGS) entry which is preliminary data.</text>
</comment>
<dbReference type="EMBL" id="JBHSBN010000018">
    <property type="protein sequence ID" value="MFC4108840.1"/>
    <property type="molecule type" value="Genomic_DNA"/>
</dbReference>
<accession>A0ABV8KRR0</accession>
<dbReference type="SMART" id="SM00824">
    <property type="entry name" value="PKS_TE"/>
    <property type="match status" value="1"/>
</dbReference>
<evidence type="ECO:0000259" key="3">
    <source>
        <dbReference type="SMART" id="SM00824"/>
    </source>
</evidence>
<evidence type="ECO:0000256" key="2">
    <source>
        <dbReference type="ARBA" id="ARBA00022801"/>
    </source>
</evidence>